<gene>
    <name evidence="1" type="ORF">METZ01_LOCUS89948</name>
</gene>
<protein>
    <submittedName>
        <fullName evidence="1">Uncharacterized protein</fullName>
    </submittedName>
</protein>
<organism evidence="1">
    <name type="scientific">marine metagenome</name>
    <dbReference type="NCBI Taxonomy" id="408172"/>
    <lineage>
        <taxon>unclassified sequences</taxon>
        <taxon>metagenomes</taxon>
        <taxon>ecological metagenomes</taxon>
    </lineage>
</organism>
<evidence type="ECO:0000313" key="1">
    <source>
        <dbReference type="EMBL" id="SVA37094.1"/>
    </source>
</evidence>
<name>A0A381VAE0_9ZZZZ</name>
<feature type="non-terminal residue" evidence="1">
    <location>
        <position position="1"/>
    </location>
</feature>
<sequence length="62" mass="6733">VPSLLRQVTGAGVPVEHRGLGLIGAENTATRGFARRGSCLLRLRSMIDRSDLEFDRLGVDIL</sequence>
<reference evidence="1" key="1">
    <citation type="submission" date="2018-05" db="EMBL/GenBank/DDBJ databases">
        <authorList>
            <person name="Lanie J.A."/>
            <person name="Ng W.-L."/>
            <person name="Kazmierczak K.M."/>
            <person name="Andrzejewski T.M."/>
            <person name="Davidsen T.M."/>
            <person name="Wayne K.J."/>
            <person name="Tettelin H."/>
            <person name="Glass J.I."/>
            <person name="Rusch D."/>
            <person name="Podicherti R."/>
            <person name="Tsui H.-C.T."/>
            <person name="Winkler M.E."/>
        </authorList>
    </citation>
    <scope>NUCLEOTIDE SEQUENCE</scope>
</reference>
<dbReference type="AlphaFoldDB" id="A0A381VAE0"/>
<proteinExistence type="predicted"/>
<accession>A0A381VAE0</accession>
<dbReference type="EMBL" id="UINC01008233">
    <property type="protein sequence ID" value="SVA37094.1"/>
    <property type="molecule type" value="Genomic_DNA"/>
</dbReference>